<evidence type="ECO:0000313" key="1">
    <source>
        <dbReference type="EMBL" id="AWF75010.1"/>
    </source>
</evidence>
<gene>
    <name evidence="1" type="ORF">KLDCFEIK_00001</name>
</gene>
<proteinExistence type="predicted"/>
<keyword evidence="1" id="KW-0614">Plasmid</keyword>
<dbReference type="AlphaFoldDB" id="A0A2S1J9D8"/>
<dbReference type="EMBL" id="MG825378">
    <property type="protein sequence ID" value="AWF75010.1"/>
    <property type="molecule type" value="Genomic_DNA"/>
</dbReference>
<organism evidence="1">
    <name type="scientific">Escherichia coli</name>
    <dbReference type="NCBI Taxonomy" id="562"/>
    <lineage>
        <taxon>Bacteria</taxon>
        <taxon>Pseudomonadati</taxon>
        <taxon>Pseudomonadota</taxon>
        <taxon>Gammaproteobacteria</taxon>
        <taxon>Enterobacterales</taxon>
        <taxon>Enterobacteriaceae</taxon>
        <taxon>Escherichia</taxon>
    </lineage>
</organism>
<geneLocation type="plasmid" evidence="1">
    <name>p1108-IncFIB</name>
</geneLocation>
<protein>
    <submittedName>
        <fullName evidence="1">Uncharacterized protein</fullName>
    </submittedName>
</protein>
<name>A0A2S1J9D8_ECOLX</name>
<sequence>MFKRYIAPCNAGGWRFMTLTVVTLWGSPLQFNVDKQNCPSVRRVLYQKQGDRMHQKVDDEVVFGMWC</sequence>
<reference evidence="1" key="1">
    <citation type="submission" date="2018-01" db="EMBL/GenBank/DDBJ databases">
        <title>Prevalence of blaNDM and mcr-1 in Escherichia coli from food in China.</title>
        <authorList>
            <person name="Liu X."/>
            <person name="Li R."/>
            <person name="Chen S."/>
        </authorList>
    </citation>
    <scope>NUCLEOTIDE SEQUENCE</scope>
    <source>
        <strain evidence="1">1108</strain>
        <plasmid evidence="1">p1108-IncFIB</plasmid>
    </source>
</reference>
<accession>A0A2S1J9D8</accession>